<dbReference type="InterPro" id="IPR052107">
    <property type="entry name" value="HEAT6"/>
</dbReference>
<dbReference type="AlphaFoldDB" id="A0AAW1S619"/>
<dbReference type="PANTHER" id="PTHR13366:SF0">
    <property type="entry name" value="HEAT REPEAT-CONTAINING PROTEIN 6"/>
    <property type="match status" value="1"/>
</dbReference>
<evidence type="ECO:0000313" key="4">
    <source>
        <dbReference type="Proteomes" id="UP001438707"/>
    </source>
</evidence>
<feature type="compositionally biased region" description="Low complexity" evidence="1">
    <location>
        <begin position="107"/>
        <end position="123"/>
    </location>
</feature>
<dbReference type="PANTHER" id="PTHR13366">
    <property type="entry name" value="MALARIA ANTIGEN-RELATED"/>
    <property type="match status" value="1"/>
</dbReference>
<sequence length="776" mass="80817">MTSEAEERLSLLKALRDVQPLASVWAYKQRVKTLKRLQPLLTQAVGQELGQILASLQGCLSVGFGNNQEPIKQPSPSKAVGKPQNGQHEAYRAPHLRRGRNSAHVPAGESSSDSEAGDSDTGSISSLQEAASDAVSLAIRARLAVLGCIQAGARAWGRALHPFWIPLLSDVSSTGPHASSSSSSSSSSVPISLMTVAMDDPSAKVRAAASLTIASIMEGPAQRAYMGIAQTPPRLPVGKPRSFTPLSASLASLATALHRGLQQAVRQDGDARAAAAHLHAIRVLVAATPYARLEAGLLPGTLQIVMRLLDSCRPEEVEAGGQDWAAMRCNGLACLATAFSLPAAASLVSCSSESLPQPGQPLSKPLDAAELGMGRVSAAHVVRMLLEAVQSGPPGEQMEALTAMRGLARHCSLLLEPHHKGIICSAHSVVAATEAGQPVTEQMLAAAGQAVRMVAELTATDGLRSASSTSNSASSQLQRQSALELCQKAVLHHSPIIRAAGFSLIGSSAPSPPAWQIDSVADALTDVRAPPVRSAACKAAAHLLAGNQLEATEALKIMEGVAAASQDPTLSVRVPAATSLADSAAALQNHQASVALLGVAMPIMMAACLRLGVDHERVAPHGLRLLATLLQLLSISQEPAGCASVSSATWLLDAQRMVTAGLQSSSMKTQWNACCAVAVWLQSPLSSHQHRREGADSSDCIVPALLQLMRTSLNFKAPATKLPAFSSRSLGLQVCGGSYRAGKGGNFSHCRSHGGPRPVSMRQKRGNVDKDLCGLM</sequence>
<feature type="region of interest" description="Disordered" evidence="1">
    <location>
        <begin position="67"/>
        <end position="125"/>
    </location>
</feature>
<name>A0AAW1S619_9CHLO</name>
<comment type="caution">
    <text evidence="3">The sequence shown here is derived from an EMBL/GenBank/DDBJ whole genome shotgun (WGS) entry which is preliminary data.</text>
</comment>
<dbReference type="InterPro" id="IPR016024">
    <property type="entry name" value="ARM-type_fold"/>
</dbReference>
<gene>
    <name evidence="3" type="ORF">WJX74_011051</name>
</gene>
<organism evidence="3 4">
    <name type="scientific">Apatococcus lobatus</name>
    <dbReference type="NCBI Taxonomy" id="904363"/>
    <lineage>
        <taxon>Eukaryota</taxon>
        <taxon>Viridiplantae</taxon>
        <taxon>Chlorophyta</taxon>
        <taxon>core chlorophytes</taxon>
        <taxon>Trebouxiophyceae</taxon>
        <taxon>Chlorellales</taxon>
        <taxon>Chlorellaceae</taxon>
        <taxon>Apatococcus</taxon>
    </lineage>
</organism>
<proteinExistence type="predicted"/>
<dbReference type="EMBL" id="JALJOS010000003">
    <property type="protein sequence ID" value="KAK9841733.1"/>
    <property type="molecule type" value="Genomic_DNA"/>
</dbReference>
<reference evidence="3 4" key="1">
    <citation type="journal article" date="2024" name="Nat. Commun.">
        <title>Phylogenomics reveals the evolutionary origins of lichenization in chlorophyte algae.</title>
        <authorList>
            <person name="Puginier C."/>
            <person name="Libourel C."/>
            <person name="Otte J."/>
            <person name="Skaloud P."/>
            <person name="Haon M."/>
            <person name="Grisel S."/>
            <person name="Petersen M."/>
            <person name="Berrin J.G."/>
            <person name="Delaux P.M."/>
            <person name="Dal Grande F."/>
            <person name="Keller J."/>
        </authorList>
    </citation>
    <scope>NUCLEOTIDE SEQUENCE [LARGE SCALE GENOMIC DNA]</scope>
    <source>
        <strain evidence="3 4">SAG 2145</strain>
    </source>
</reference>
<accession>A0AAW1S619</accession>
<dbReference type="Proteomes" id="UP001438707">
    <property type="component" value="Unassembled WGS sequence"/>
</dbReference>
<feature type="compositionally biased region" description="Polar residues" evidence="1">
    <location>
        <begin position="67"/>
        <end position="76"/>
    </location>
</feature>
<evidence type="ECO:0000259" key="2">
    <source>
        <dbReference type="Pfam" id="PF13251"/>
    </source>
</evidence>
<feature type="domain" description="DUF4042" evidence="2">
    <location>
        <begin position="141"/>
        <end position="311"/>
    </location>
</feature>
<keyword evidence="4" id="KW-1185">Reference proteome</keyword>
<protein>
    <recommendedName>
        <fullName evidence="2">DUF4042 domain-containing protein</fullName>
    </recommendedName>
</protein>
<dbReference type="InterPro" id="IPR025283">
    <property type="entry name" value="DUF4042"/>
</dbReference>
<dbReference type="SUPFAM" id="SSF48371">
    <property type="entry name" value="ARM repeat"/>
    <property type="match status" value="1"/>
</dbReference>
<evidence type="ECO:0000256" key="1">
    <source>
        <dbReference type="SAM" id="MobiDB-lite"/>
    </source>
</evidence>
<dbReference type="Pfam" id="PF13251">
    <property type="entry name" value="DUF4042"/>
    <property type="match status" value="1"/>
</dbReference>
<evidence type="ECO:0000313" key="3">
    <source>
        <dbReference type="EMBL" id="KAK9841733.1"/>
    </source>
</evidence>